<name>K1JL58_9BURK</name>
<dbReference type="STRING" id="742823.HMPREF9465_00053"/>
<dbReference type="RefSeq" id="WP_005432967.1">
    <property type="nucleotide sequence ID" value="NZ_JH815513.1"/>
</dbReference>
<evidence type="ECO:0000313" key="2">
    <source>
        <dbReference type="EMBL" id="EKB32370.1"/>
    </source>
</evidence>
<keyword evidence="3" id="KW-1185">Reference proteome</keyword>
<organism evidence="2 3">
    <name type="scientific">Sutterella wadsworthensis 2_1_59BFAA</name>
    <dbReference type="NCBI Taxonomy" id="742823"/>
    <lineage>
        <taxon>Bacteria</taxon>
        <taxon>Pseudomonadati</taxon>
        <taxon>Pseudomonadota</taxon>
        <taxon>Betaproteobacteria</taxon>
        <taxon>Burkholderiales</taxon>
        <taxon>Sutterellaceae</taxon>
        <taxon>Sutterella</taxon>
    </lineage>
</organism>
<gene>
    <name evidence="2" type="ORF">HMPREF9465_00053</name>
</gene>
<reference evidence="2 3" key="1">
    <citation type="submission" date="2012-05" db="EMBL/GenBank/DDBJ databases">
        <title>The Genome Sequence of Sutterella wadsworthensis 2_1_59BFAA.</title>
        <authorList>
            <consortium name="The Broad Institute Genome Sequencing Platform"/>
            <person name="Earl A."/>
            <person name="Ward D."/>
            <person name="Feldgarden M."/>
            <person name="Gevers D."/>
            <person name="Daigneault M."/>
            <person name="Strauss J."/>
            <person name="Allen-Vercoe E."/>
            <person name="Walker B."/>
            <person name="Young S.K."/>
            <person name="Zeng Q."/>
            <person name="Gargeya S."/>
            <person name="Fitzgerald M."/>
            <person name="Haas B."/>
            <person name="Abouelleil A."/>
            <person name="Alvarado L."/>
            <person name="Arachchi H.M."/>
            <person name="Berlin A.M."/>
            <person name="Chapman S.B."/>
            <person name="Goldberg J."/>
            <person name="Griggs A."/>
            <person name="Gujja S."/>
            <person name="Hansen M."/>
            <person name="Howarth C."/>
            <person name="Imamovic A."/>
            <person name="Larimer J."/>
            <person name="McCowen C."/>
            <person name="Montmayeur A."/>
            <person name="Murphy C."/>
            <person name="Neiman D."/>
            <person name="Pearson M."/>
            <person name="Priest M."/>
            <person name="Roberts A."/>
            <person name="Saif S."/>
            <person name="Shea T."/>
            <person name="Sisk P."/>
            <person name="Sykes S."/>
            <person name="Wortman J."/>
            <person name="Nusbaum C."/>
            <person name="Birren B."/>
        </authorList>
    </citation>
    <scope>NUCLEOTIDE SEQUENCE [LARGE SCALE GENOMIC DNA]</scope>
    <source>
        <strain evidence="2 3">2_1_59BFAA</strain>
    </source>
</reference>
<evidence type="ECO:0008006" key="4">
    <source>
        <dbReference type="Google" id="ProtNLM"/>
    </source>
</evidence>
<evidence type="ECO:0000256" key="1">
    <source>
        <dbReference type="SAM" id="SignalP"/>
    </source>
</evidence>
<dbReference type="EMBL" id="ADMG01000002">
    <property type="protein sequence ID" value="EKB32370.1"/>
    <property type="molecule type" value="Genomic_DNA"/>
</dbReference>
<feature type="chain" id="PRO_5003849861" description="DUF4136 domain-containing protein" evidence="1">
    <location>
        <begin position="35"/>
        <end position="169"/>
    </location>
</feature>
<proteinExistence type="predicted"/>
<dbReference type="PROSITE" id="PS51257">
    <property type="entry name" value="PROKAR_LIPOPROTEIN"/>
    <property type="match status" value="1"/>
</dbReference>
<dbReference type="HOGENOM" id="CLU_1577697_0_0_4"/>
<dbReference type="Proteomes" id="UP000005835">
    <property type="component" value="Unassembled WGS sequence"/>
</dbReference>
<dbReference type="AlphaFoldDB" id="K1JL58"/>
<feature type="signal peptide" evidence="1">
    <location>
        <begin position="1"/>
        <end position="34"/>
    </location>
</feature>
<protein>
    <recommendedName>
        <fullName evidence="4">DUF4136 domain-containing protein</fullName>
    </recommendedName>
</protein>
<comment type="caution">
    <text evidence="2">The sequence shown here is derived from an EMBL/GenBank/DDBJ whole genome shotgun (WGS) entry which is preliminary data.</text>
</comment>
<dbReference type="PATRIC" id="fig|742823.3.peg.57"/>
<dbReference type="eggNOG" id="ENOG5032QIX">
    <property type="taxonomic scope" value="Bacteria"/>
</dbReference>
<keyword evidence="1" id="KW-0732">Signal</keyword>
<evidence type="ECO:0000313" key="3">
    <source>
        <dbReference type="Proteomes" id="UP000005835"/>
    </source>
</evidence>
<accession>K1JL58</accession>
<sequence length="169" mass="18587">MEARILKKVKRRAALCATCAAASLLAACSSTQEAAPEEPSYRSPYQSYRSLCVVPAEEHSASFDLTLARMLRDRGFEPELLETGDLPSVRRCRGIVTFSTGRTLRPFEAPASMSLTFLDAYTGETYHVSASRAKGGAGHALFADAPFSDPAQMIRQLVERLFPERTDHE</sequence>